<sequence length="231" mass="26147">MFYRYVGLQGGGLLRDKELKMQSLFTSQELVKLNLPGADVRYQEHLEFGRSAGEIFDDLVRQISWKHEDITIHGKTFKQPRLTAWYGDPGMSYTYSGLSLAPLAWPALLLELKRKVEEVTQQTYNSALLNQYRGHRDSVGFHADDEPELGRNPTIASLSFGETREFVLKPKRGRPGQTTRLPLASGSLLVMAGETQQNWLHGVEKLNAPCGGRVNITFRNIVGQRRGRFAR</sequence>
<keyword evidence="4" id="KW-0460">Magnesium</keyword>
<reference evidence="10 11" key="1">
    <citation type="submission" date="2018-07" db="EMBL/GenBank/DDBJ databases">
        <title>Genome sequence of Erythrobacter strain YH-07, an antagonistic bacterium isolated from Yellow Sea.</title>
        <authorList>
            <person name="Tang T."/>
            <person name="Liu Q."/>
            <person name="Sun X."/>
        </authorList>
    </citation>
    <scope>NUCLEOTIDE SEQUENCE [LARGE SCALE GENOMIC DNA]</scope>
    <source>
        <strain evidence="10 11">YH-07</strain>
        <plasmid evidence="10 11">unnamed</plasmid>
    </source>
</reference>
<evidence type="ECO:0000313" key="10">
    <source>
        <dbReference type="EMBL" id="AXK43936.1"/>
    </source>
</evidence>
<evidence type="ECO:0000256" key="6">
    <source>
        <dbReference type="ARBA" id="ARBA00023002"/>
    </source>
</evidence>
<dbReference type="OrthoDB" id="9796932at2"/>
<keyword evidence="10" id="KW-0614">Plasmid</keyword>
<evidence type="ECO:0000256" key="4">
    <source>
        <dbReference type="ARBA" id="ARBA00022842"/>
    </source>
</evidence>
<dbReference type="GO" id="GO:0032451">
    <property type="term" value="F:demethylase activity"/>
    <property type="evidence" value="ECO:0007669"/>
    <property type="project" value="UniProtKB-ARBA"/>
</dbReference>
<dbReference type="InterPro" id="IPR027450">
    <property type="entry name" value="AlkB-like"/>
</dbReference>
<keyword evidence="6" id="KW-0560">Oxidoreductase</keyword>
<dbReference type="Pfam" id="PF13532">
    <property type="entry name" value="2OG-FeII_Oxy_2"/>
    <property type="match status" value="1"/>
</dbReference>
<dbReference type="GO" id="GO:0006307">
    <property type="term" value="P:DNA alkylation repair"/>
    <property type="evidence" value="ECO:0007669"/>
    <property type="project" value="InterPro"/>
</dbReference>
<evidence type="ECO:0000256" key="3">
    <source>
        <dbReference type="ARBA" id="ARBA00022763"/>
    </source>
</evidence>
<dbReference type="GO" id="GO:0140097">
    <property type="term" value="F:catalytic activity, acting on DNA"/>
    <property type="evidence" value="ECO:0007669"/>
    <property type="project" value="UniProtKB-ARBA"/>
</dbReference>
<dbReference type="GO" id="GO:0016705">
    <property type="term" value="F:oxidoreductase activity, acting on paired donors, with incorporation or reduction of molecular oxygen"/>
    <property type="evidence" value="ECO:0007669"/>
    <property type="project" value="UniProtKB-ARBA"/>
</dbReference>
<evidence type="ECO:0000256" key="7">
    <source>
        <dbReference type="ARBA" id="ARBA00023004"/>
    </source>
</evidence>
<dbReference type="InterPro" id="IPR037151">
    <property type="entry name" value="AlkB-like_sf"/>
</dbReference>
<dbReference type="GO" id="GO:0016787">
    <property type="term" value="F:hydrolase activity"/>
    <property type="evidence" value="ECO:0007669"/>
    <property type="project" value="UniProtKB-ARBA"/>
</dbReference>
<dbReference type="KEGG" id="err:DVR09_15895"/>
<gene>
    <name evidence="10" type="ORF">DVR09_15895</name>
</gene>
<comment type="cofactor">
    <cofactor evidence="1">
        <name>Fe(2+)</name>
        <dbReference type="ChEBI" id="CHEBI:29033"/>
    </cofactor>
</comment>
<dbReference type="Gene3D" id="2.60.120.590">
    <property type="entry name" value="Alpha-ketoglutarate-dependent dioxygenase AlkB-like"/>
    <property type="match status" value="1"/>
</dbReference>
<geneLocation type="plasmid" evidence="10 11">
    <name>unnamed</name>
</geneLocation>
<evidence type="ECO:0000256" key="1">
    <source>
        <dbReference type="ARBA" id="ARBA00001954"/>
    </source>
</evidence>
<dbReference type="EMBL" id="CP031358">
    <property type="protein sequence ID" value="AXK43936.1"/>
    <property type="molecule type" value="Genomic_DNA"/>
</dbReference>
<dbReference type="InterPro" id="IPR005123">
    <property type="entry name" value="Oxoglu/Fe-dep_dioxygenase_dom"/>
</dbReference>
<dbReference type="GO" id="GO:0046872">
    <property type="term" value="F:metal ion binding"/>
    <property type="evidence" value="ECO:0007669"/>
    <property type="project" value="UniProtKB-KW"/>
</dbReference>
<keyword evidence="2" id="KW-0479">Metal-binding</keyword>
<proteinExistence type="predicted"/>
<evidence type="ECO:0000256" key="2">
    <source>
        <dbReference type="ARBA" id="ARBA00022723"/>
    </source>
</evidence>
<dbReference type="GO" id="GO:0051213">
    <property type="term" value="F:dioxygenase activity"/>
    <property type="evidence" value="ECO:0007669"/>
    <property type="project" value="UniProtKB-KW"/>
</dbReference>
<feature type="domain" description="Fe2OG dioxygenase" evidence="9">
    <location>
        <begin position="123"/>
        <end position="222"/>
    </location>
</feature>
<keyword evidence="3" id="KW-0227">DNA damage</keyword>
<accession>A0A345YJ34</accession>
<dbReference type="PANTHER" id="PTHR31212:SF4">
    <property type="entry name" value="ALPHA-KETOGLUTARATE-DEPENDENT DIOXYGENASE ALKB HOMOLOG 3"/>
    <property type="match status" value="1"/>
</dbReference>
<evidence type="ECO:0000313" key="11">
    <source>
        <dbReference type="Proteomes" id="UP000254508"/>
    </source>
</evidence>
<name>A0A345YJ34_9SPHN</name>
<dbReference type="PROSITE" id="PS51471">
    <property type="entry name" value="FE2OG_OXY"/>
    <property type="match status" value="1"/>
</dbReference>
<dbReference type="SUPFAM" id="SSF51197">
    <property type="entry name" value="Clavaminate synthase-like"/>
    <property type="match status" value="1"/>
</dbReference>
<dbReference type="FunFam" id="2.60.120.590:FF:000004">
    <property type="entry name" value="DNA oxidative demethylase ALKBH2"/>
    <property type="match status" value="1"/>
</dbReference>
<protein>
    <submittedName>
        <fullName evidence="10">Alpha-ketoglutarate-dependent dioxygenase AlkB</fullName>
    </submittedName>
</protein>
<keyword evidence="8" id="KW-0234">DNA repair</keyword>
<dbReference type="InterPro" id="IPR032854">
    <property type="entry name" value="ALKBH3"/>
</dbReference>
<dbReference type="PANTHER" id="PTHR31212">
    <property type="entry name" value="ALPHA-KETOGLUTARATE-DEPENDENT DIOXYGENASE ALKB HOMOLOG 3"/>
    <property type="match status" value="1"/>
</dbReference>
<keyword evidence="5 10" id="KW-0223">Dioxygenase</keyword>
<keyword evidence="11" id="KW-1185">Reference proteome</keyword>
<dbReference type="AlphaFoldDB" id="A0A345YJ34"/>
<dbReference type="Proteomes" id="UP000254508">
    <property type="component" value="Plasmid unnamed"/>
</dbReference>
<organism evidence="10 11">
    <name type="scientific">Erythrobacter aureus</name>
    <dbReference type="NCBI Taxonomy" id="2182384"/>
    <lineage>
        <taxon>Bacteria</taxon>
        <taxon>Pseudomonadati</taxon>
        <taxon>Pseudomonadota</taxon>
        <taxon>Alphaproteobacteria</taxon>
        <taxon>Sphingomonadales</taxon>
        <taxon>Erythrobacteraceae</taxon>
        <taxon>Erythrobacter/Porphyrobacter group</taxon>
        <taxon>Erythrobacter</taxon>
    </lineage>
</organism>
<evidence type="ECO:0000256" key="5">
    <source>
        <dbReference type="ARBA" id="ARBA00022964"/>
    </source>
</evidence>
<keyword evidence="7" id="KW-0408">Iron</keyword>
<evidence type="ECO:0000256" key="8">
    <source>
        <dbReference type="ARBA" id="ARBA00023204"/>
    </source>
</evidence>
<evidence type="ECO:0000259" key="9">
    <source>
        <dbReference type="PROSITE" id="PS51471"/>
    </source>
</evidence>